<dbReference type="Proteomes" id="UP000198287">
    <property type="component" value="Unassembled WGS sequence"/>
</dbReference>
<comment type="caution">
    <text evidence="3">The sequence shown here is derived from an EMBL/GenBank/DDBJ whole genome shotgun (WGS) entry which is preliminary data.</text>
</comment>
<dbReference type="InterPro" id="IPR005135">
    <property type="entry name" value="Endo/exonuclease/phosphatase"/>
</dbReference>
<evidence type="ECO:0000256" key="1">
    <source>
        <dbReference type="SAM" id="MobiDB-lite"/>
    </source>
</evidence>
<feature type="compositionally biased region" description="Polar residues" evidence="1">
    <location>
        <begin position="73"/>
        <end position="88"/>
    </location>
</feature>
<accession>A0A226E2K3</accession>
<dbReference type="OrthoDB" id="10253982at2759"/>
<name>A0A226E2K3_FOLCA</name>
<feature type="region of interest" description="Disordered" evidence="1">
    <location>
        <begin position="66"/>
        <end position="121"/>
    </location>
</feature>
<dbReference type="Pfam" id="PF03372">
    <property type="entry name" value="Exo_endo_phos"/>
    <property type="match status" value="1"/>
</dbReference>
<dbReference type="InterPro" id="IPR036691">
    <property type="entry name" value="Endo/exonu/phosph_ase_sf"/>
</dbReference>
<dbReference type="STRING" id="158441.A0A226E2K3"/>
<proteinExistence type="predicted"/>
<dbReference type="GO" id="GO:0000175">
    <property type="term" value="F:3'-5'-RNA exonuclease activity"/>
    <property type="evidence" value="ECO:0007669"/>
    <property type="project" value="TreeGrafter"/>
</dbReference>
<feature type="compositionally biased region" description="Low complexity" evidence="1">
    <location>
        <begin position="596"/>
        <end position="614"/>
    </location>
</feature>
<evidence type="ECO:0000313" key="4">
    <source>
        <dbReference type="Proteomes" id="UP000198287"/>
    </source>
</evidence>
<dbReference type="PANTHER" id="PTHR12121">
    <property type="entry name" value="CARBON CATABOLITE REPRESSOR PROTEIN 4"/>
    <property type="match status" value="1"/>
</dbReference>
<dbReference type="SUPFAM" id="SSF56219">
    <property type="entry name" value="DNase I-like"/>
    <property type="match status" value="1"/>
</dbReference>
<feature type="region of interest" description="Disordered" evidence="1">
    <location>
        <begin position="596"/>
        <end position="620"/>
    </location>
</feature>
<organism evidence="3 4">
    <name type="scientific">Folsomia candida</name>
    <name type="common">Springtail</name>
    <dbReference type="NCBI Taxonomy" id="158441"/>
    <lineage>
        <taxon>Eukaryota</taxon>
        <taxon>Metazoa</taxon>
        <taxon>Ecdysozoa</taxon>
        <taxon>Arthropoda</taxon>
        <taxon>Hexapoda</taxon>
        <taxon>Collembola</taxon>
        <taxon>Entomobryomorpha</taxon>
        <taxon>Isotomoidea</taxon>
        <taxon>Isotomidae</taxon>
        <taxon>Proisotominae</taxon>
        <taxon>Folsomia</taxon>
    </lineage>
</organism>
<feature type="region of interest" description="Disordered" evidence="1">
    <location>
        <begin position="146"/>
        <end position="176"/>
    </location>
</feature>
<reference evidence="3 4" key="1">
    <citation type="submission" date="2015-12" db="EMBL/GenBank/DDBJ databases">
        <title>The genome of Folsomia candida.</title>
        <authorList>
            <person name="Faddeeva A."/>
            <person name="Derks M.F."/>
            <person name="Anvar Y."/>
            <person name="Smit S."/>
            <person name="Van Straalen N."/>
            <person name="Roelofs D."/>
        </authorList>
    </citation>
    <scope>NUCLEOTIDE SEQUENCE [LARGE SCALE GENOMIC DNA]</scope>
    <source>
        <strain evidence="3 4">VU population</strain>
        <tissue evidence="3">Whole body</tissue>
    </source>
</reference>
<gene>
    <name evidence="3" type="ORF">Fcan01_13588</name>
</gene>
<dbReference type="AlphaFoldDB" id="A0A226E2K3"/>
<protein>
    <submittedName>
        <fullName evidence="3">Protein angel 2</fullName>
    </submittedName>
</protein>
<dbReference type="PANTHER" id="PTHR12121:SF34">
    <property type="entry name" value="PROTEIN ANGEL"/>
    <property type="match status" value="1"/>
</dbReference>
<dbReference type="Gene3D" id="3.60.10.10">
    <property type="entry name" value="Endonuclease/exonuclease/phosphatase"/>
    <property type="match status" value="1"/>
</dbReference>
<evidence type="ECO:0000259" key="2">
    <source>
        <dbReference type="Pfam" id="PF03372"/>
    </source>
</evidence>
<keyword evidence="4" id="KW-1185">Reference proteome</keyword>
<dbReference type="EMBL" id="LNIX01000007">
    <property type="protein sequence ID" value="OXA51975.1"/>
    <property type="molecule type" value="Genomic_DNA"/>
</dbReference>
<sequence>MQQTRFFCAPYFCNLAALHNNPLTLFLWVRTASNHQTPMGKTSTNRAPPDTQRGARTLLNLTKESHRFKSRHTTSTLATSSRRGSNHQLRGERRAQIMSSADNLQNNPAGTVSPSHDWGMYRRSSYNQQSSLQSRNWNSYNFRQETEPWPSNHQPRFVPPPRQTQVRGNYARTPSRDMQQNNTFLQGGGYYPPPSISNTFQRAAYHYQFGYANNQAYGSYGFNHQQQQQQYNPQRHYFQAQQIPSQNYGLFQSRNWENGSAGDDRRYSTFSQGRILSTNVFQREWEEIQSANSFATTQSVLGTDKSVKISVMCYNVLAPTLQKEHGYLYKECDPEAVKWSYRRRCFHKELELYRPDVVCLQEVEADLIQDYNHFFQQLGYKGLFKKRTGDKCDGCAIYFCDSKFNLVDSISVEYLQKSVPLLNRDNIGLVAKLETKCDLRHKFVVATTHLLFNLHRTDVKIAQGTLLLAELDRIACYGIDENGSPLYYPTIVTGDFNSEPSFAVPQLMTGGQINLDKTFLNSRSKGAKFGSSRNNEFLAQLGITQRCQHYELVQQRGQIKPDMELHTSDSAPCINLSKSTHCGHDENFAEIFYSNTNSSSRSSNRQSSSSSIRNAKPLPVLHRIEPNNSTVADINNLQSEENQGELVTHAFGFNDVYGFATNDEDLNTYVTTKQSKWVRVDYIYYSTTNQRCVNANGTREEGSLKLLRRLKLPTSAECKKSGKIPQEGASSDHYPLLAEFLLTPLT</sequence>
<evidence type="ECO:0000313" key="3">
    <source>
        <dbReference type="EMBL" id="OXA51975.1"/>
    </source>
</evidence>
<dbReference type="InterPro" id="IPR050410">
    <property type="entry name" value="CCR4/nocturin_mRNA_transcr"/>
</dbReference>
<feature type="domain" description="Endonuclease/exonuclease/phosphatase" evidence="2">
    <location>
        <begin position="319"/>
        <end position="515"/>
    </location>
</feature>
<feature type="compositionally biased region" description="Polar residues" evidence="1">
    <location>
        <begin position="97"/>
        <end position="114"/>
    </location>
</feature>